<accession>A0A6N8FTM3</accession>
<dbReference type="Proteomes" id="UP000441797">
    <property type="component" value="Unassembled WGS sequence"/>
</dbReference>
<evidence type="ECO:0000313" key="7">
    <source>
        <dbReference type="EMBL" id="MUL36114.1"/>
    </source>
</evidence>
<evidence type="ECO:0000256" key="2">
    <source>
        <dbReference type="ARBA" id="ARBA00022475"/>
    </source>
</evidence>
<feature type="transmembrane region" description="Helical" evidence="6">
    <location>
        <begin position="15"/>
        <end position="33"/>
    </location>
</feature>
<name>A0A6N8FTM3_9CHRO</name>
<proteinExistence type="predicted"/>
<feature type="transmembrane region" description="Helical" evidence="6">
    <location>
        <begin position="132"/>
        <end position="150"/>
    </location>
</feature>
<evidence type="ECO:0000256" key="5">
    <source>
        <dbReference type="ARBA" id="ARBA00023136"/>
    </source>
</evidence>
<sequence>MLKLLKQFWVYLKPYSRWVIVGATLFFLLQALIRHWQEVTTIQISSTGWRILTGALCVTFFAHIWSGWVWTWILGELNQQVNKYQFLRVYLKTNIAKYLPGNVWHYYGRITAAKKAGISTSIATLSVLLEPLLMAAAALIIVLVGIFFEVTNYRLPLIWLSVLGLATVLIAIHPRFLNIAIRFLGKLKLKKNQPNIIAPNGYMLIRYPLNPLLGELGFVLLRSIGFLLTLLALNSLQLEQLPLLLGAFSLAWLLGLIVPGAPGGLGVFEATVIALLEHSLSPGIVISAIAFYRLVSILAEAAAAGFAWLDEHRLDFN</sequence>
<evidence type="ECO:0000256" key="3">
    <source>
        <dbReference type="ARBA" id="ARBA00022692"/>
    </source>
</evidence>
<keyword evidence="4 6" id="KW-1133">Transmembrane helix</keyword>
<organism evidence="7 8">
    <name type="scientific">Gloeocapsopsis dulcis AAB1 = 1H9</name>
    <dbReference type="NCBI Taxonomy" id="1433147"/>
    <lineage>
        <taxon>Bacteria</taxon>
        <taxon>Bacillati</taxon>
        <taxon>Cyanobacteriota</taxon>
        <taxon>Cyanophyceae</taxon>
        <taxon>Oscillatoriophycideae</taxon>
        <taxon>Chroococcales</taxon>
        <taxon>Chroococcaceae</taxon>
        <taxon>Gloeocapsopsis</taxon>
        <taxon>Gloeocapsopsis dulcis</taxon>
    </lineage>
</organism>
<evidence type="ECO:0000256" key="1">
    <source>
        <dbReference type="ARBA" id="ARBA00004651"/>
    </source>
</evidence>
<dbReference type="Pfam" id="PF03706">
    <property type="entry name" value="LPG_synthase_TM"/>
    <property type="match status" value="1"/>
</dbReference>
<feature type="transmembrane region" description="Helical" evidence="6">
    <location>
        <begin position="243"/>
        <end position="264"/>
    </location>
</feature>
<keyword evidence="2" id="KW-1003">Cell membrane</keyword>
<keyword evidence="5 6" id="KW-0472">Membrane</keyword>
<evidence type="ECO:0000313" key="8">
    <source>
        <dbReference type="Proteomes" id="UP000441797"/>
    </source>
</evidence>
<reference evidence="7 8" key="1">
    <citation type="journal article" date="2019" name="Front. Microbiol.">
        <title>Genomic Features for Desiccation Tolerance and Sugar Biosynthesis in the Extremophile Gloeocapsopsis sp. UTEX B3054.</title>
        <authorList>
            <person name="Urrejola C."/>
            <person name="Alcorta J."/>
            <person name="Salas L."/>
            <person name="Vasquez M."/>
            <person name="Polz M.F."/>
            <person name="Vicuna R."/>
            <person name="Diez B."/>
        </authorList>
    </citation>
    <scope>NUCLEOTIDE SEQUENCE [LARGE SCALE GENOMIC DNA]</scope>
    <source>
        <strain evidence="7 8">1H9</strain>
    </source>
</reference>
<feature type="transmembrane region" description="Helical" evidence="6">
    <location>
        <begin position="216"/>
        <end position="236"/>
    </location>
</feature>
<protein>
    <recommendedName>
        <fullName evidence="9">TIGR00374 family protein</fullName>
    </recommendedName>
</protein>
<keyword evidence="8" id="KW-1185">Reference proteome</keyword>
<comment type="caution">
    <text evidence="7">The sequence shown here is derived from an EMBL/GenBank/DDBJ whole genome shotgun (WGS) entry which is preliminary data.</text>
</comment>
<feature type="transmembrane region" description="Helical" evidence="6">
    <location>
        <begin position="157"/>
        <end position="177"/>
    </location>
</feature>
<dbReference type="AlphaFoldDB" id="A0A6N8FTM3"/>
<feature type="transmembrane region" description="Helical" evidence="6">
    <location>
        <begin position="54"/>
        <end position="73"/>
    </location>
</feature>
<keyword evidence="3 6" id="KW-0812">Transmembrane</keyword>
<dbReference type="GO" id="GO:0005886">
    <property type="term" value="C:plasma membrane"/>
    <property type="evidence" value="ECO:0007669"/>
    <property type="project" value="UniProtKB-SubCell"/>
</dbReference>
<dbReference type="InterPro" id="IPR022791">
    <property type="entry name" value="L-PG_synthase/AglD"/>
</dbReference>
<evidence type="ECO:0008006" key="9">
    <source>
        <dbReference type="Google" id="ProtNLM"/>
    </source>
</evidence>
<comment type="subcellular location">
    <subcellularLocation>
        <location evidence="1">Cell membrane</location>
        <topology evidence="1">Multi-pass membrane protein</topology>
    </subcellularLocation>
</comment>
<feature type="transmembrane region" description="Helical" evidence="6">
    <location>
        <begin position="284"/>
        <end position="309"/>
    </location>
</feature>
<gene>
    <name evidence="7" type="ORF">BWI75_07065</name>
</gene>
<evidence type="ECO:0000256" key="6">
    <source>
        <dbReference type="SAM" id="Phobius"/>
    </source>
</evidence>
<dbReference type="EMBL" id="NAPY01000008">
    <property type="protein sequence ID" value="MUL36114.1"/>
    <property type="molecule type" value="Genomic_DNA"/>
</dbReference>
<evidence type="ECO:0000256" key="4">
    <source>
        <dbReference type="ARBA" id="ARBA00022989"/>
    </source>
</evidence>